<protein>
    <recommendedName>
        <fullName evidence="3">Pentatricopeptide repeat-containing protein</fullName>
    </recommendedName>
</protein>
<reference evidence="1" key="1">
    <citation type="journal article" date="2021" name="Front. Plant Sci.">
        <title>Chromosome-Scale Genome Assembly for Chinese Sour Jujube and Insights Into Its Genome Evolution and Domestication Signature.</title>
        <authorList>
            <person name="Shen L.-Y."/>
            <person name="Luo H."/>
            <person name="Wang X.-L."/>
            <person name="Wang X.-M."/>
            <person name="Qiu X.-J."/>
            <person name="Liu H."/>
            <person name="Zhou S.-S."/>
            <person name="Jia K.-H."/>
            <person name="Nie S."/>
            <person name="Bao Y.-T."/>
            <person name="Zhang R.-G."/>
            <person name="Yun Q.-Z."/>
            <person name="Chai Y.-H."/>
            <person name="Lu J.-Y."/>
            <person name="Li Y."/>
            <person name="Zhao S.-W."/>
            <person name="Mao J.-F."/>
            <person name="Jia S.-G."/>
            <person name="Mao Y.-M."/>
        </authorList>
    </citation>
    <scope>NUCLEOTIDE SEQUENCE</scope>
    <source>
        <strain evidence="1">AT0</strain>
        <tissue evidence="1">Leaf</tissue>
    </source>
</reference>
<gene>
    <name evidence="1" type="ORF">FEM48_Zijuj06G0171700</name>
</gene>
<sequence>MPYKSFITWNFMISLLGCHSSSRRGLLCLNRLWWVTCMDFEEVTAWDVVSWNTDCKKTGQYNETLKLLCRLEEPESVSWNIVIAACARNNYRIKEPHHMDCYNLALGHNGHAYEALE</sequence>
<evidence type="ECO:0000313" key="1">
    <source>
        <dbReference type="EMBL" id="KAH7524932.1"/>
    </source>
</evidence>
<dbReference type="PROSITE" id="PS51257">
    <property type="entry name" value="PROKAR_LIPOPROTEIN"/>
    <property type="match status" value="1"/>
</dbReference>
<evidence type="ECO:0008006" key="3">
    <source>
        <dbReference type="Google" id="ProtNLM"/>
    </source>
</evidence>
<accession>A0A978VAJ7</accession>
<dbReference type="AlphaFoldDB" id="A0A978VAJ7"/>
<dbReference type="EMBL" id="JAEACU010000006">
    <property type="protein sequence ID" value="KAH7524932.1"/>
    <property type="molecule type" value="Genomic_DNA"/>
</dbReference>
<evidence type="ECO:0000313" key="2">
    <source>
        <dbReference type="Proteomes" id="UP000813462"/>
    </source>
</evidence>
<comment type="caution">
    <text evidence="1">The sequence shown here is derived from an EMBL/GenBank/DDBJ whole genome shotgun (WGS) entry which is preliminary data.</text>
</comment>
<proteinExistence type="predicted"/>
<dbReference type="Proteomes" id="UP000813462">
    <property type="component" value="Unassembled WGS sequence"/>
</dbReference>
<name>A0A978VAJ7_ZIZJJ</name>
<organism evidence="1 2">
    <name type="scientific">Ziziphus jujuba var. spinosa</name>
    <dbReference type="NCBI Taxonomy" id="714518"/>
    <lineage>
        <taxon>Eukaryota</taxon>
        <taxon>Viridiplantae</taxon>
        <taxon>Streptophyta</taxon>
        <taxon>Embryophyta</taxon>
        <taxon>Tracheophyta</taxon>
        <taxon>Spermatophyta</taxon>
        <taxon>Magnoliopsida</taxon>
        <taxon>eudicotyledons</taxon>
        <taxon>Gunneridae</taxon>
        <taxon>Pentapetalae</taxon>
        <taxon>rosids</taxon>
        <taxon>fabids</taxon>
        <taxon>Rosales</taxon>
        <taxon>Rhamnaceae</taxon>
        <taxon>Paliureae</taxon>
        <taxon>Ziziphus</taxon>
    </lineage>
</organism>